<evidence type="ECO:0000313" key="2">
    <source>
        <dbReference type="Proteomes" id="UP000263326"/>
    </source>
</evidence>
<name>A0A384ZX38_9CAUD</name>
<reference evidence="1 2" key="1">
    <citation type="journal article" date="2018" name="Front. Microbiol.">
        <title>Jumbo Bacteriophages Are Represented Within an Increasing Diversity of Environmental Viruses Infecting the Emerging Phytopathogen, Dickeya solani.</title>
        <authorList>
            <person name="Day A.W."/>
            <person name="Ahn J."/>
            <person name="Salmond G.P.C."/>
        </authorList>
    </citation>
    <scope>NUCLEOTIDE SEQUENCE [LARGE SCALE GENOMIC DNA]</scope>
</reference>
<keyword evidence="2" id="KW-1185">Reference proteome</keyword>
<accession>A0A384ZX38</accession>
<protein>
    <submittedName>
        <fullName evidence="1">Uncharacterized protein</fullName>
    </submittedName>
</protein>
<dbReference type="Proteomes" id="UP000263326">
    <property type="component" value="Segment"/>
</dbReference>
<organism evidence="1 2">
    <name type="scientific">Dickeya phage vB_DsoM_JA29</name>
    <dbReference type="NCBI Taxonomy" id="2283031"/>
    <lineage>
        <taxon>Viruses</taxon>
        <taxon>Duplodnaviria</taxon>
        <taxon>Heunggongvirae</taxon>
        <taxon>Uroviricota</taxon>
        <taxon>Caudoviricetes</taxon>
        <taxon>Salmondvirus</taxon>
        <taxon>Salmondvirus JA29</taxon>
    </lineage>
</organism>
<sequence length="210" mass="22767">MRFVPGTPRALFYRWAQKQSGSSSMTALPAALMFFDGTMPDTATIRQRFAAGMTNAPRQANLYNVISPHQSQYMGFVGWRYGIISSLASDVNEIDLNLNYQGDTGMTAPTPNGFESDPIATRQARIHRAGKPTWFALAVTYGSGYLACNSDTIPVLNNGNQIYIAALGTVGDEDSTADLKLVGGNLALTQTTPVDLSKSPIIANLRLRLR</sequence>
<dbReference type="EMBL" id="MH460461">
    <property type="protein sequence ID" value="AXG66801.1"/>
    <property type="molecule type" value="Genomic_DNA"/>
</dbReference>
<gene>
    <name evidence="1" type="ORF">JA29_075</name>
</gene>
<evidence type="ECO:0000313" key="1">
    <source>
        <dbReference type="EMBL" id="AXG66801.1"/>
    </source>
</evidence>
<proteinExistence type="predicted"/>